<sequence>MFLHIHVDDGFRIGESTEIIEDFLTPSNKSCSIKMKKQPTQHLGYTLTSSNIHNVVAQVPPPFSNITMQKAIGMLNYIALHTRPNIMFTTNLLSQFSNQRTIAHWSLGKHLLRYLNGTRALGFHFTKHEYPENGLTGWADADYAISLVKRSHI</sequence>
<evidence type="ECO:0000313" key="2">
    <source>
        <dbReference type="Proteomes" id="UP000765509"/>
    </source>
</evidence>
<dbReference type="Proteomes" id="UP000765509">
    <property type="component" value="Unassembled WGS sequence"/>
</dbReference>
<comment type="caution">
    <text evidence="1">The sequence shown here is derived from an EMBL/GenBank/DDBJ whole genome shotgun (WGS) entry which is preliminary data.</text>
</comment>
<dbReference type="AlphaFoldDB" id="A0A9Q3ES39"/>
<evidence type="ECO:0008006" key="3">
    <source>
        <dbReference type="Google" id="ProtNLM"/>
    </source>
</evidence>
<protein>
    <recommendedName>
        <fullName evidence="3">Reverse transcriptase Ty1/copia-type domain-containing protein</fullName>
    </recommendedName>
</protein>
<accession>A0A9Q3ES39</accession>
<proteinExistence type="predicted"/>
<dbReference type="PANTHER" id="PTHR11439">
    <property type="entry name" value="GAG-POL-RELATED RETROTRANSPOSON"/>
    <property type="match status" value="1"/>
</dbReference>
<keyword evidence="2" id="KW-1185">Reference proteome</keyword>
<dbReference type="OrthoDB" id="3344688at2759"/>
<name>A0A9Q3ES39_9BASI</name>
<dbReference type="PANTHER" id="PTHR11439:SF486">
    <property type="entry name" value="RLK (RECEPTOR-LIKE KINASE) PROTEIN, PUTATIVE-RELATED"/>
    <property type="match status" value="1"/>
</dbReference>
<evidence type="ECO:0000313" key="1">
    <source>
        <dbReference type="EMBL" id="MBW0527326.1"/>
    </source>
</evidence>
<reference evidence="1" key="1">
    <citation type="submission" date="2021-03" db="EMBL/GenBank/DDBJ databases">
        <title>Draft genome sequence of rust myrtle Austropuccinia psidii MF-1, a brazilian biotype.</title>
        <authorList>
            <person name="Quecine M.C."/>
            <person name="Pachon D.M.R."/>
            <person name="Bonatelli M.L."/>
            <person name="Correr F.H."/>
            <person name="Franceschini L.M."/>
            <person name="Leite T.F."/>
            <person name="Margarido G.R.A."/>
            <person name="Almeida C.A."/>
            <person name="Ferrarezi J.A."/>
            <person name="Labate C.A."/>
        </authorList>
    </citation>
    <scope>NUCLEOTIDE SEQUENCE</scope>
    <source>
        <strain evidence="1">MF-1</strain>
    </source>
</reference>
<organism evidence="1 2">
    <name type="scientific">Austropuccinia psidii MF-1</name>
    <dbReference type="NCBI Taxonomy" id="1389203"/>
    <lineage>
        <taxon>Eukaryota</taxon>
        <taxon>Fungi</taxon>
        <taxon>Dikarya</taxon>
        <taxon>Basidiomycota</taxon>
        <taxon>Pucciniomycotina</taxon>
        <taxon>Pucciniomycetes</taxon>
        <taxon>Pucciniales</taxon>
        <taxon>Sphaerophragmiaceae</taxon>
        <taxon>Austropuccinia</taxon>
    </lineage>
</organism>
<dbReference type="EMBL" id="AVOT02033430">
    <property type="protein sequence ID" value="MBW0527326.1"/>
    <property type="molecule type" value="Genomic_DNA"/>
</dbReference>
<gene>
    <name evidence="1" type="ORF">O181_067041</name>
</gene>